<dbReference type="STRING" id="1754190.A0A1Y2AJN1"/>
<dbReference type="InterPro" id="IPR011993">
    <property type="entry name" value="PH-like_dom_sf"/>
</dbReference>
<feature type="compositionally biased region" description="Basic and acidic residues" evidence="2">
    <location>
        <begin position="130"/>
        <end position="141"/>
    </location>
</feature>
<dbReference type="EMBL" id="MCOG01000243">
    <property type="protein sequence ID" value="ORY22726.1"/>
    <property type="molecule type" value="Genomic_DNA"/>
</dbReference>
<comment type="caution">
    <text evidence="5">The sequence shown here is derived from an EMBL/GenBank/DDBJ whole genome shotgun (WGS) entry which is preliminary data.</text>
</comment>
<evidence type="ECO:0000313" key="5">
    <source>
        <dbReference type="EMBL" id="ORY22726.1"/>
    </source>
</evidence>
<dbReference type="Pfam" id="PF16979">
    <property type="entry name" value="SIN1_PH"/>
    <property type="match status" value="1"/>
</dbReference>
<feature type="compositionally biased region" description="Acidic residues" evidence="2">
    <location>
        <begin position="203"/>
        <end position="212"/>
    </location>
</feature>
<feature type="domain" description="CRIM" evidence="3">
    <location>
        <begin position="259"/>
        <end position="390"/>
    </location>
</feature>
<dbReference type="Pfam" id="PF16978">
    <property type="entry name" value="CRIM"/>
    <property type="match status" value="1"/>
</dbReference>
<feature type="region of interest" description="Disordered" evidence="2">
    <location>
        <begin position="62"/>
        <end position="146"/>
    </location>
</feature>
<protein>
    <submittedName>
        <fullName evidence="5">SIN1-domain-containing protein</fullName>
    </submittedName>
</protein>
<dbReference type="InterPro" id="IPR008828">
    <property type="entry name" value="Sin1/Avo1"/>
</dbReference>
<evidence type="ECO:0000256" key="2">
    <source>
        <dbReference type="SAM" id="MobiDB-lite"/>
    </source>
</evidence>
<organism evidence="5 6">
    <name type="scientific">Neocallimastix californiae</name>
    <dbReference type="NCBI Taxonomy" id="1754190"/>
    <lineage>
        <taxon>Eukaryota</taxon>
        <taxon>Fungi</taxon>
        <taxon>Fungi incertae sedis</taxon>
        <taxon>Chytridiomycota</taxon>
        <taxon>Chytridiomycota incertae sedis</taxon>
        <taxon>Neocallimastigomycetes</taxon>
        <taxon>Neocallimastigales</taxon>
        <taxon>Neocallimastigaceae</taxon>
        <taxon>Neocallimastix</taxon>
    </lineage>
</organism>
<dbReference type="InterPro" id="IPR031313">
    <property type="entry name" value="Sin1_PH_dom"/>
</dbReference>
<sequence>MSLLTDPSYLIYQMRLALINNDQTAKKIVTLPIYSEDAYLVYSNSPEDNTYSSSPNITMSGSDLYQSKKGKSSSSSYSPFLNSSIRNQSQSQIQQSKLLKSQKSSQTSNNNIQLPQQRNEPSKASSQIDNKSKAETEEEKTNINMNDANTLINKNINSHNSNVNSNINSSCVANITSNKLNATDDNDKNEDSASCRSTNSLQLEDEGDDAEYNESISSSNNSKEMNEPPVIMEDLFVKQKNILTIDSGRFIPQGKPLISNLSQLLKQNSSSSNPFADYRFFSGKGDPDSMELMIYLPFSDEPEKPLQILVKKTATVEDVIGYSLYEYNEAERQPVITSDLDVPYWNIRIVEDDGEIDDDFPALERTRKIQKFAFDSFALCKASQAEVSKNLASRTAKQTKSVVNVAKPAADVAVNNEGSSKTYIIRVHLYSTLEVKQTTTQQFPSNMLLRDVFKSICQKRKYNINDYVLKMADTKSNVDLDKTLEQSKLEEICVLKRDRGGAGDIFLRPPDEKDNGNIDSIALGQDDYSSIYRQWTVSYRHFMGRSECILIIDGEYIYITSNENKFLKKTSYHIGSVEMCRTHHKNNSIIKFIIKRAHDTKSYEFEAASPQEAEEICMKIKILNERIKRENNL</sequence>
<dbReference type="GO" id="GO:0038203">
    <property type="term" value="P:TORC2 signaling"/>
    <property type="evidence" value="ECO:0007669"/>
    <property type="project" value="TreeGrafter"/>
</dbReference>
<evidence type="ECO:0000259" key="4">
    <source>
        <dbReference type="Pfam" id="PF16979"/>
    </source>
</evidence>
<accession>A0A1Y2AJN1</accession>
<dbReference type="InterPro" id="IPR031567">
    <property type="entry name" value="CRIM_dom"/>
</dbReference>
<dbReference type="PANTHER" id="PTHR13335:SF1">
    <property type="entry name" value="TARGET OF RAPAMYCIN COMPLEX 2 SUBUNIT MAPKAP1"/>
    <property type="match status" value="1"/>
</dbReference>
<feature type="region of interest" description="Disordered" evidence="2">
    <location>
        <begin position="181"/>
        <end position="227"/>
    </location>
</feature>
<feature type="compositionally biased region" description="Low complexity" evidence="2">
    <location>
        <begin position="72"/>
        <end position="113"/>
    </location>
</feature>
<dbReference type="GO" id="GO:0031932">
    <property type="term" value="C:TORC2 complex"/>
    <property type="evidence" value="ECO:0007669"/>
    <property type="project" value="InterPro"/>
</dbReference>
<dbReference type="Gene3D" id="3.10.20.90">
    <property type="entry name" value="Phosphatidylinositol 3-kinase Catalytic Subunit, Chain A, domain 1"/>
    <property type="match status" value="1"/>
</dbReference>
<evidence type="ECO:0000259" key="3">
    <source>
        <dbReference type="Pfam" id="PF16978"/>
    </source>
</evidence>
<dbReference type="AlphaFoldDB" id="A0A1Y2AJN1"/>
<dbReference type="GO" id="GO:0005737">
    <property type="term" value="C:cytoplasm"/>
    <property type="evidence" value="ECO:0007669"/>
    <property type="project" value="TreeGrafter"/>
</dbReference>
<dbReference type="GO" id="GO:0005886">
    <property type="term" value="C:plasma membrane"/>
    <property type="evidence" value="ECO:0007669"/>
    <property type="project" value="TreeGrafter"/>
</dbReference>
<reference evidence="5 6" key="1">
    <citation type="submission" date="2016-08" db="EMBL/GenBank/DDBJ databases">
        <title>A Parts List for Fungal Cellulosomes Revealed by Comparative Genomics.</title>
        <authorList>
            <consortium name="DOE Joint Genome Institute"/>
            <person name="Haitjema C.H."/>
            <person name="Gilmore S.P."/>
            <person name="Henske J.K."/>
            <person name="Solomon K.V."/>
            <person name="De Groot R."/>
            <person name="Kuo A."/>
            <person name="Mondo S.J."/>
            <person name="Salamov A.A."/>
            <person name="Labutti K."/>
            <person name="Zhao Z."/>
            <person name="Chiniquy J."/>
            <person name="Barry K."/>
            <person name="Brewer H.M."/>
            <person name="Purvine S.O."/>
            <person name="Wright A.T."/>
            <person name="Boxma B."/>
            <person name="Van Alen T."/>
            <person name="Hackstein J.H."/>
            <person name="Baker S.E."/>
            <person name="Grigoriev I.V."/>
            <person name="O'Malley M.A."/>
        </authorList>
    </citation>
    <scope>NUCLEOTIDE SEQUENCE [LARGE SCALE GENOMIC DNA]</scope>
    <source>
        <strain evidence="5 6">G1</strain>
    </source>
</reference>
<keyword evidence="6" id="KW-1185">Reference proteome</keyword>
<comment type="similarity">
    <text evidence="1">Belongs to the SIN1 family.</text>
</comment>
<evidence type="ECO:0000256" key="1">
    <source>
        <dbReference type="ARBA" id="ARBA00009407"/>
    </source>
</evidence>
<evidence type="ECO:0000313" key="6">
    <source>
        <dbReference type="Proteomes" id="UP000193920"/>
    </source>
</evidence>
<proteinExistence type="inferred from homology"/>
<dbReference type="Gene3D" id="2.30.29.30">
    <property type="entry name" value="Pleckstrin-homology domain (PH domain)/Phosphotyrosine-binding domain (PTB)"/>
    <property type="match status" value="1"/>
</dbReference>
<dbReference type="Proteomes" id="UP000193920">
    <property type="component" value="Unassembled WGS sequence"/>
</dbReference>
<feature type="compositionally biased region" description="Polar residues" evidence="2">
    <location>
        <begin position="114"/>
        <end position="129"/>
    </location>
</feature>
<name>A0A1Y2AJN1_9FUNG</name>
<feature type="compositionally biased region" description="Low complexity" evidence="2">
    <location>
        <begin position="213"/>
        <end position="223"/>
    </location>
</feature>
<dbReference type="GO" id="GO:0005546">
    <property type="term" value="F:phosphatidylinositol-4,5-bisphosphate binding"/>
    <property type="evidence" value="ECO:0007669"/>
    <property type="project" value="TreeGrafter"/>
</dbReference>
<dbReference type="OrthoDB" id="241990at2759"/>
<gene>
    <name evidence="5" type="ORF">LY90DRAFT_675766</name>
</gene>
<dbReference type="PANTHER" id="PTHR13335">
    <property type="entry name" value="TARGET OF RAPAMYCIN COMPLEX 2 SUBUNIT MAPKAP1"/>
    <property type="match status" value="1"/>
</dbReference>
<feature type="domain" description="SIN1-type PH" evidence="4">
    <location>
        <begin position="531"/>
        <end position="623"/>
    </location>
</feature>